<keyword evidence="1" id="KW-0812">Transmembrane</keyword>
<keyword evidence="1" id="KW-1133">Transmembrane helix</keyword>
<feature type="transmembrane region" description="Helical" evidence="1">
    <location>
        <begin position="12"/>
        <end position="34"/>
    </location>
</feature>
<organism evidence="2 3">
    <name type="scientific">Collybiopsis luxurians FD-317 M1</name>
    <dbReference type="NCBI Taxonomy" id="944289"/>
    <lineage>
        <taxon>Eukaryota</taxon>
        <taxon>Fungi</taxon>
        <taxon>Dikarya</taxon>
        <taxon>Basidiomycota</taxon>
        <taxon>Agaricomycotina</taxon>
        <taxon>Agaricomycetes</taxon>
        <taxon>Agaricomycetidae</taxon>
        <taxon>Agaricales</taxon>
        <taxon>Marasmiineae</taxon>
        <taxon>Omphalotaceae</taxon>
        <taxon>Collybiopsis</taxon>
        <taxon>Collybiopsis luxurians</taxon>
    </lineage>
</organism>
<evidence type="ECO:0008006" key="4">
    <source>
        <dbReference type="Google" id="ProtNLM"/>
    </source>
</evidence>
<protein>
    <recommendedName>
        <fullName evidence="4">G-protein coupled receptors family 1 profile domain-containing protein</fullName>
    </recommendedName>
</protein>
<proteinExistence type="predicted"/>
<dbReference type="OrthoDB" id="2988301at2759"/>
<dbReference type="HOGENOM" id="CLU_065186_2_1_1"/>
<dbReference type="EMBL" id="KN834784">
    <property type="protein sequence ID" value="KIK58599.1"/>
    <property type="molecule type" value="Genomic_DNA"/>
</dbReference>
<accession>A0A0D0C802</accession>
<keyword evidence="1" id="KW-0472">Membrane</keyword>
<feature type="transmembrane region" description="Helical" evidence="1">
    <location>
        <begin position="97"/>
        <end position="119"/>
    </location>
</feature>
<feature type="transmembrane region" description="Helical" evidence="1">
    <location>
        <begin position="182"/>
        <end position="211"/>
    </location>
</feature>
<name>A0A0D0C802_9AGAR</name>
<evidence type="ECO:0000313" key="2">
    <source>
        <dbReference type="EMBL" id="KIK58599.1"/>
    </source>
</evidence>
<feature type="transmembrane region" description="Helical" evidence="1">
    <location>
        <begin position="232"/>
        <end position="255"/>
    </location>
</feature>
<evidence type="ECO:0000256" key="1">
    <source>
        <dbReference type="SAM" id="Phobius"/>
    </source>
</evidence>
<keyword evidence="3" id="KW-1185">Reference proteome</keyword>
<dbReference type="Gene3D" id="1.20.1070.10">
    <property type="entry name" value="Rhodopsin 7-helix transmembrane proteins"/>
    <property type="match status" value="1"/>
</dbReference>
<feature type="transmembrane region" description="Helical" evidence="1">
    <location>
        <begin position="139"/>
        <end position="162"/>
    </location>
</feature>
<reference evidence="2 3" key="1">
    <citation type="submission" date="2014-04" db="EMBL/GenBank/DDBJ databases">
        <title>Evolutionary Origins and Diversification of the Mycorrhizal Mutualists.</title>
        <authorList>
            <consortium name="DOE Joint Genome Institute"/>
            <consortium name="Mycorrhizal Genomics Consortium"/>
            <person name="Kohler A."/>
            <person name="Kuo A."/>
            <person name="Nagy L.G."/>
            <person name="Floudas D."/>
            <person name="Copeland A."/>
            <person name="Barry K.W."/>
            <person name="Cichocki N."/>
            <person name="Veneault-Fourrey C."/>
            <person name="LaButti K."/>
            <person name="Lindquist E.A."/>
            <person name="Lipzen A."/>
            <person name="Lundell T."/>
            <person name="Morin E."/>
            <person name="Murat C."/>
            <person name="Riley R."/>
            <person name="Ohm R."/>
            <person name="Sun H."/>
            <person name="Tunlid A."/>
            <person name="Henrissat B."/>
            <person name="Grigoriev I.V."/>
            <person name="Hibbett D.S."/>
            <person name="Martin F."/>
        </authorList>
    </citation>
    <scope>NUCLEOTIDE SEQUENCE [LARGE SCALE GENOMIC DNA]</scope>
    <source>
        <strain evidence="2 3">FD-317 M1</strain>
    </source>
</reference>
<feature type="transmembrane region" description="Helical" evidence="1">
    <location>
        <begin position="55"/>
        <end position="77"/>
    </location>
</feature>
<dbReference type="Proteomes" id="UP000053593">
    <property type="component" value="Unassembled WGS sequence"/>
</dbReference>
<evidence type="ECO:0000313" key="3">
    <source>
        <dbReference type="Proteomes" id="UP000053593"/>
    </source>
</evidence>
<sequence length="363" mass="40529">MEQSVDLVTLKAFVALELFGGIGMLILLVSALLSQMRIIRPITVDSTPKTINRSLTWFSFCISWIISASSFCLLFFAGKQFDVNELPSYGLCLTQAVLVYASPPLTGATTFALFFEMWLIFRAAITDQRFGGVRRVARIFLLSVPYGFWIVLLVGLFIVGGIEPELVQRDLTFAPYCTMRSSIISVLVSVLELVSALAVLVMLVILVINLFRVRQQISRWRSNGRHKEMMALLIRLLLFGVLGLIAATISTVFIFNRSPGVKSNIAFAVLPSGGALVFGSQKDFLQLWTNLFLRSIQTILPCTRRRRPAQSDSQDSSKNSQHDLLTVELDTMHHSGSETFLISSQNDEEVNIPLTPKRMRINA</sequence>
<dbReference type="AlphaFoldDB" id="A0A0D0C802"/>
<gene>
    <name evidence="2" type="ORF">GYMLUDRAFT_74867</name>
</gene>